<evidence type="ECO:0000256" key="1">
    <source>
        <dbReference type="SAM" id="MobiDB-lite"/>
    </source>
</evidence>
<feature type="region of interest" description="Disordered" evidence="1">
    <location>
        <begin position="1"/>
        <end position="41"/>
    </location>
</feature>
<dbReference type="AlphaFoldDB" id="A0A150GR31"/>
<dbReference type="EMBL" id="LSYV01000011">
    <property type="protein sequence ID" value="KXZ52198.1"/>
    <property type="molecule type" value="Genomic_DNA"/>
</dbReference>
<feature type="region of interest" description="Disordered" evidence="1">
    <location>
        <begin position="136"/>
        <end position="191"/>
    </location>
</feature>
<feature type="compositionally biased region" description="Basic and acidic residues" evidence="1">
    <location>
        <begin position="168"/>
        <end position="191"/>
    </location>
</feature>
<comment type="caution">
    <text evidence="2">The sequence shown here is derived from an EMBL/GenBank/DDBJ whole genome shotgun (WGS) entry which is preliminary data.</text>
</comment>
<sequence>MSVGRILAIGRGREPQRDASAQPDSGPPGDVAAPVPEQMDPQHRQTVEVVEVDIIEGENGEPGSSTLGTVAGTAAGAAIAGGLAMAATATAPLAAAAAAMGAVLGAVAGGAMGKEVPRGVDVDSAMEFDQPDVVAAGQEQERQDALTETVSGELSADASGGREGAPPEETHHGQRTLGEHEIGDVRSVRDK</sequence>
<protein>
    <recommendedName>
        <fullName evidence="4">Glycine zipper domain-containing protein</fullName>
    </recommendedName>
</protein>
<name>A0A150GR31_GONPE</name>
<accession>A0A150GR31</accession>
<evidence type="ECO:0000313" key="2">
    <source>
        <dbReference type="EMBL" id="KXZ52198.1"/>
    </source>
</evidence>
<dbReference type="OrthoDB" id="548135at2759"/>
<reference evidence="3" key="1">
    <citation type="journal article" date="2016" name="Nat. Commun.">
        <title>The Gonium pectorale genome demonstrates co-option of cell cycle regulation during the evolution of multicellularity.</title>
        <authorList>
            <person name="Hanschen E.R."/>
            <person name="Marriage T.N."/>
            <person name="Ferris P.J."/>
            <person name="Hamaji T."/>
            <person name="Toyoda A."/>
            <person name="Fujiyama A."/>
            <person name="Neme R."/>
            <person name="Noguchi H."/>
            <person name="Minakuchi Y."/>
            <person name="Suzuki M."/>
            <person name="Kawai-Toyooka H."/>
            <person name="Smith D.R."/>
            <person name="Sparks H."/>
            <person name="Anderson J."/>
            <person name="Bakaric R."/>
            <person name="Luria V."/>
            <person name="Karger A."/>
            <person name="Kirschner M.W."/>
            <person name="Durand P.M."/>
            <person name="Michod R.E."/>
            <person name="Nozaki H."/>
            <person name="Olson B.J."/>
        </authorList>
    </citation>
    <scope>NUCLEOTIDE SEQUENCE [LARGE SCALE GENOMIC DNA]</scope>
    <source>
        <strain evidence="3">NIES-2863</strain>
    </source>
</reference>
<organism evidence="2 3">
    <name type="scientific">Gonium pectorale</name>
    <name type="common">Green alga</name>
    <dbReference type="NCBI Taxonomy" id="33097"/>
    <lineage>
        <taxon>Eukaryota</taxon>
        <taxon>Viridiplantae</taxon>
        <taxon>Chlorophyta</taxon>
        <taxon>core chlorophytes</taxon>
        <taxon>Chlorophyceae</taxon>
        <taxon>CS clade</taxon>
        <taxon>Chlamydomonadales</taxon>
        <taxon>Volvocaceae</taxon>
        <taxon>Gonium</taxon>
    </lineage>
</organism>
<evidence type="ECO:0000313" key="3">
    <source>
        <dbReference type="Proteomes" id="UP000075714"/>
    </source>
</evidence>
<gene>
    <name evidence="2" type="ORF">GPECTOR_10g829</name>
</gene>
<dbReference type="Proteomes" id="UP000075714">
    <property type="component" value="Unassembled WGS sequence"/>
</dbReference>
<evidence type="ECO:0008006" key="4">
    <source>
        <dbReference type="Google" id="ProtNLM"/>
    </source>
</evidence>
<proteinExistence type="predicted"/>
<keyword evidence="3" id="KW-1185">Reference proteome</keyword>